<dbReference type="SUPFAM" id="SSF50814">
    <property type="entry name" value="Lipocalins"/>
    <property type="match status" value="1"/>
</dbReference>
<evidence type="ECO:0000256" key="1">
    <source>
        <dbReference type="SAM" id="SignalP"/>
    </source>
</evidence>
<dbReference type="PANTHER" id="PTHR10612">
    <property type="entry name" value="APOLIPOPROTEIN D"/>
    <property type="match status" value="1"/>
</dbReference>
<dbReference type="Gene3D" id="2.40.128.20">
    <property type="match status" value="1"/>
</dbReference>
<protein>
    <recommendedName>
        <fullName evidence="3">Lipocalin/cytosolic fatty-acid binding domain-containing protein</fullName>
    </recommendedName>
</protein>
<sequence length="196" mass="22679">EISLHFNRMFLNLLLILCLTWVVEARDCLNTKPMENFDPKKFSGVWYEIAASSNNGTVDDMLKTVKCIVYDFSQSDRPYDMKINLTINDEVQRITGRFDLPQINVGHVETIDLTFFDMAGVKLNVIWTDYEKYAVYYMFVPYEAGHCRDYVIVLGRDRSSYSAAMANDDVRRSIENYLDSTADKITPKVQTDCPTF</sequence>
<dbReference type="GO" id="GO:0005737">
    <property type="term" value="C:cytoplasm"/>
    <property type="evidence" value="ECO:0007669"/>
    <property type="project" value="TreeGrafter"/>
</dbReference>
<dbReference type="GO" id="GO:0000302">
    <property type="term" value="P:response to reactive oxygen species"/>
    <property type="evidence" value="ECO:0007669"/>
    <property type="project" value="TreeGrafter"/>
</dbReference>
<evidence type="ECO:0000313" key="2">
    <source>
        <dbReference type="EMBL" id="JAS34981.1"/>
    </source>
</evidence>
<feature type="non-terminal residue" evidence="2">
    <location>
        <position position="1"/>
    </location>
</feature>
<feature type="signal peptide" evidence="1">
    <location>
        <begin position="1"/>
        <end position="25"/>
    </location>
</feature>
<dbReference type="EMBL" id="GEDC01002317">
    <property type="protein sequence ID" value="JAS34981.1"/>
    <property type="molecule type" value="Transcribed_RNA"/>
</dbReference>
<dbReference type="AlphaFoldDB" id="A0A1B6EAN2"/>
<gene>
    <name evidence="2" type="ORF">g.3770</name>
</gene>
<organism evidence="2">
    <name type="scientific">Clastoptera arizonana</name>
    <name type="common">Arizona spittle bug</name>
    <dbReference type="NCBI Taxonomy" id="38151"/>
    <lineage>
        <taxon>Eukaryota</taxon>
        <taxon>Metazoa</taxon>
        <taxon>Ecdysozoa</taxon>
        <taxon>Arthropoda</taxon>
        <taxon>Hexapoda</taxon>
        <taxon>Insecta</taxon>
        <taxon>Pterygota</taxon>
        <taxon>Neoptera</taxon>
        <taxon>Paraneoptera</taxon>
        <taxon>Hemiptera</taxon>
        <taxon>Auchenorrhyncha</taxon>
        <taxon>Cercopoidea</taxon>
        <taxon>Clastopteridae</taxon>
        <taxon>Clastoptera</taxon>
    </lineage>
</organism>
<proteinExistence type="predicted"/>
<name>A0A1B6EAN2_9HEMI</name>
<feature type="chain" id="PRO_5008581917" description="Lipocalin/cytosolic fatty-acid binding domain-containing protein" evidence="1">
    <location>
        <begin position="26"/>
        <end position="196"/>
    </location>
</feature>
<dbReference type="GO" id="GO:0006629">
    <property type="term" value="P:lipid metabolic process"/>
    <property type="evidence" value="ECO:0007669"/>
    <property type="project" value="TreeGrafter"/>
</dbReference>
<accession>A0A1B6EAN2</accession>
<dbReference type="InterPro" id="IPR022272">
    <property type="entry name" value="Lipocalin_CS"/>
</dbReference>
<dbReference type="InterPro" id="IPR012674">
    <property type="entry name" value="Calycin"/>
</dbReference>
<reference evidence="2" key="1">
    <citation type="submission" date="2015-12" db="EMBL/GenBank/DDBJ databases">
        <title>De novo transcriptome assembly of four potential Pierce s Disease insect vectors from Arizona vineyards.</title>
        <authorList>
            <person name="Tassone E.E."/>
        </authorList>
    </citation>
    <scope>NUCLEOTIDE SEQUENCE</scope>
</reference>
<keyword evidence="1" id="KW-0732">Signal</keyword>
<evidence type="ECO:0008006" key="3">
    <source>
        <dbReference type="Google" id="ProtNLM"/>
    </source>
</evidence>
<dbReference type="PANTHER" id="PTHR10612:SF49">
    <property type="entry name" value="APOLIPOPROTEIN D-LIKE PROTEIN"/>
    <property type="match status" value="1"/>
</dbReference>
<dbReference type="PROSITE" id="PS00213">
    <property type="entry name" value="LIPOCALIN"/>
    <property type="match status" value="1"/>
</dbReference>